<dbReference type="VEuPathDB" id="VectorBase:ADAR2_007642"/>
<dbReference type="PRINTS" id="PR00722">
    <property type="entry name" value="CHYMOTRYPSIN"/>
</dbReference>
<dbReference type="GO" id="GO:0005576">
    <property type="term" value="C:extracellular region"/>
    <property type="evidence" value="ECO:0007669"/>
    <property type="project" value="UniProtKB-SubCell"/>
</dbReference>
<dbReference type="InterPro" id="IPR022700">
    <property type="entry name" value="CLIP"/>
</dbReference>
<dbReference type="Gene3D" id="2.40.10.10">
    <property type="entry name" value="Trypsin-like serine proteases"/>
    <property type="match status" value="2"/>
</dbReference>
<dbReference type="GO" id="GO:0004252">
    <property type="term" value="F:serine-type endopeptidase activity"/>
    <property type="evidence" value="ECO:0007669"/>
    <property type="project" value="UniProtKB-UniRule"/>
</dbReference>
<keyword evidence="17" id="KW-1185">Reference proteome</keyword>
<dbReference type="SUPFAM" id="SSF50494">
    <property type="entry name" value="Trypsin-like serine proteases"/>
    <property type="match status" value="1"/>
</dbReference>
<keyword evidence="3" id="KW-0399">Innate immunity</keyword>
<dbReference type="Gene3D" id="3.30.1640.30">
    <property type="match status" value="1"/>
</dbReference>
<accession>W5JPE8</accession>
<reference evidence="15" key="2">
    <citation type="submission" date="2010-05" db="EMBL/GenBank/DDBJ databases">
        <authorList>
            <person name="Almeida L.G."/>
            <person name="Nicolas M.F."/>
            <person name="Souza R.C."/>
            <person name="Vasconcelos A.T.R."/>
        </authorList>
    </citation>
    <scope>NUCLEOTIDE SEQUENCE</scope>
</reference>
<evidence type="ECO:0000259" key="14">
    <source>
        <dbReference type="PROSITE" id="PS50240"/>
    </source>
</evidence>
<evidence type="ECO:0000256" key="6">
    <source>
        <dbReference type="ARBA" id="ARBA00022801"/>
    </source>
</evidence>
<proteinExistence type="inferred from homology"/>
<gene>
    <name evidence="15" type="ORF">AND_003612</name>
</gene>
<keyword evidence="7 12" id="KW-0720">Serine protease</keyword>
<dbReference type="HOGENOM" id="CLU_006842_0_3_1"/>
<evidence type="ECO:0000313" key="17">
    <source>
        <dbReference type="Proteomes" id="UP000000673"/>
    </source>
</evidence>
<keyword evidence="4 12" id="KW-0645">Protease</keyword>
<dbReference type="InterPro" id="IPR001254">
    <property type="entry name" value="Trypsin_dom"/>
</dbReference>
<dbReference type="FunFam" id="2.40.10.10:FF:000028">
    <property type="entry name" value="Serine protease easter"/>
    <property type="match status" value="1"/>
</dbReference>
<evidence type="ECO:0000256" key="10">
    <source>
        <dbReference type="ARBA" id="ARBA00023180"/>
    </source>
</evidence>
<evidence type="ECO:0000313" key="15">
    <source>
        <dbReference type="EMBL" id="ETN64639.1"/>
    </source>
</evidence>
<keyword evidence="10" id="KW-0325">Glycoprotein</keyword>
<dbReference type="EnsemblMetazoa" id="ADAC003612-RA">
    <property type="protein sequence ID" value="ADAC003612-PA"/>
    <property type="gene ID" value="ADAC003612"/>
</dbReference>
<reference evidence="15 17" key="1">
    <citation type="journal article" date="2010" name="BMC Genomics">
        <title>Combination of measures distinguishes pre-miRNAs from other stem-loops in the genome of the newly sequenced Anopheles darlingi.</title>
        <authorList>
            <person name="Mendes N.D."/>
            <person name="Freitas A.T."/>
            <person name="Vasconcelos A.T."/>
            <person name="Sagot M.F."/>
        </authorList>
    </citation>
    <scope>NUCLEOTIDE SEQUENCE</scope>
</reference>
<comment type="similarity">
    <text evidence="11 13">Belongs to the peptidase S1 family. CLIP subfamily.</text>
</comment>
<dbReference type="SMART" id="SM00020">
    <property type="entry name" value="Tryp_SPc"/>
    <property type="match status" value="1"/>
</dbReference>
<dbReference type="InterPro" id="IPR001314">
    <property type="entry name" value="Peptidase_S1A"/>
</dbReference>
<dbReference type="eggNOG" id="KOG3627">
    <property type="taxonomic scope" value="Eukaryota"/>
</dbReference>
<dbReference type="Pfam" id="PF00089">
    <property type="entry name" value="Trypsin"/>
    <property type="match status" value="1"/>
</dbReference>
<keyword evidence="9" id="KW-1015">Disulfide bond</keyword>
<evidence type="ECO:0000256" key="11">
    <source>
        <dbReference type="ARBA" id="ARBA00024195"/>
    </source>
</evidence>
<evidence type="ECO:0000256" key="8">
    <source>
        <dbReference type="ARBA" id="ARBA00022859"/>
    </source>
</evidence>
<dbReference type="FunFam" id="2.40.10.10:FF:000054">
    <property type="entry name" value="Complement C1r subcomponent"/>
    <property type="match status" value="1"/>
</dbReference>
<evidence type="ECO:0000313" key="16">
    <source>
        <dbReference type="EnsemblMetazoa" id="ADAC003612-PA"/>
    </source>
</evidence>
<evidence type="ECO:0000256" key="4">
    <source>
        <dbReference type="ARBA" id="ARBA00022670"/>
    </source>
</evidence>
<dbReference type="InterPro" id="IPR009003">
    <property type="entry name" value="Peptidase_S1_PA"/>
</dbReference>
<protein>
    <recommendedName>
        <fullName evidence="13">CLIP domain-containing serine protease</fullName>
        <ecNumber evidence="12">3.4.21.-</ecNumber>
    </recommendedName>
</protein>
<dbReference type="OMA" id="RIDNEQC"/>
<dbReference type="Proteomes" id="UP000000673">
    <property type="component" value="Unassembled WGS sequence"/>
</dbReference>
<reference evidence="16" key="4">
    <citation type="submission" date="2015-06" db="UniProtKB">
        <authorList>
            <consortium name="EnsemblMetazoa"/>
        </authorList>
    </citation>
    <scope>IDENTIFICATION</scope>
</reference>
<dbReference type="InterPro" id="IPR038565">
    <property type="entry name" value="CLIP_sf"/>
</dbReference>
<dbReference type="VEuPathDB" id="VectorBase:ADAC003612"/>
<dbReference type="InterPro" id="IPR018114">
    <property type="entry name" value="TRYPSIN_HIS"/>
</dbReference>
<evidence type="ECO:0000256" key="3">
    <source>
        <dbReference type="ARBA" id="ARBA00022588"/>
    </source>
</evidence>
<keyword evidence="6 12" id="KW-0378">Hydrolase</keyword>
<keyword evidence="2 13" id="KW-0964">Secreted</keyword>
<reference evidence="15" key="3">
    <citation type="journal article" date="2013" name="Nucleic Acids Res.">
        <title>The genome of Anopheles darlingi, the main neotropical malaria vector.</title>
        <authorList>
            <person name="Marinotti O."/>
            <person name="Cerqueira G.C."/>
            <person name="de Almeida L.G."/>
            <person name="Ferro M.I."/>
            <person name="Loreto E.L."/>
            <person name="Zaha A."/>
            <person name="Teixeira S.M."/>
            <person name="Wespiser A.R."/>
            <person name="Almeida E Silva A."/>
            <person name="Schlindwein A.D."/>
            <person name="Pacheco A.C."/>
            <person name="Silva A.L."/>
            <person name="Graveley B.R."/>
            <person name="Walenz B.P."/>
            <person name="Lima Bde A."/>
            <person name="Ribeiro C.A."/>
            <person name="Nunes-Silva C.G."/>
            <person name="de Carvalho C.R."/>
            <person name="Soares C.M."/>
            <person name="de Menezes C.B."/>
            <person name="Matiolli C."/>
            <person name="Caffrey D."/>
            <person name="Araujo D.A."/>
            <person name="de Oliveira D.M."/>
            <person name="Golenbock D."/>
            <person name="Grisard E.C."/>
            <person name="Fantinatti-Garboggini F."/>
            <person name="de Carvalho F.M."/>
            <person name="Barcellos F.G."/>
            <person name="Prosdocimi F."/>
            <person name="May G."/>
            <person name="Azevedo Junior G.M."/>
            <person name="Guimaraes G.M."/>
            <person name="Goldman G.H."/>
            <person name="Padilha I.Q."/>
            <person name="Batista Jda S."/>
            <person name="Ferro J.A."/>
            <person name="Ribeiro J.M."/>
            <person name="Fietto J.L."/>
            <person name="Dabbas K.M."/>
            <person name="Cerdeira L."/>
            <person name="Agnez-Lima L.F."/>
            <person name="Brocchi M."/>
            <person name="de Carvalho M.O."/>
            <person name="Teixeira Mde M."/>
            <person name="Diniz Maia Mde M."/>
            <person name="Goldman M.H."/>
            <person name="Cruz Schneider M.P."/>
            <person name="Felipe M.S."/>
            <person name="Hungria M."/>
            <person name="Nicolas M.F."/>
            <person name="Pereira M."/>
            <person name="Montes M.A."/>
            <person name="Cantao M.E."/>
            <person name="Vincentz M."/>
            <person name="Rafael M.S."/>
            <person name="Silverman N."/>
            <person name="Stoco P.H."/>
            <person name="Souza R.C."/>
            <person name="Vicentini R."/>
            <person name="Gazzinelli R.T."/>
            <person name="Neves Rde O."/>
            <person name="Silva R."/>
            <person name="Astolfi-Filho S."/>
            <person name="Maciel T.E."/>
            <person name="Urmenyi T.P."/>
            <person name="Tadei W.P."/>
            <person name="Camargo E.P."/>
            <person name="de Vasconcelos A.T."/>
        </authorList>
    </citation>
    <scope>NUCLEOTIDE SEQUENCE</scope>
</reference>
<keyword evidence="8" id="KW-0391">Immunity</keyword>
<evidence type="ECO:0000256" key="1">
    <source>
        <dbReference type="ARBA" id="ARBA00004613"/>
    </source>
</evidence>
<evidence type="ECO:0000256" key="13">
    <source>
        <dbReference type="RuleBase" id="RU366078"/>
    </source>
</evidence>
<evidence type="ECO:0000256" key="7">
    <source>
        <dbReference type="ARBA" id="ARBA00022825"/>
    </source>
</evidence>
<dbReference type="AlphaFoldDB" id="W5JPE8"/>
<dbReference type="GO" id="GO:0045087">
    <property type="term" value="P:innate immune response"/>
    <property type="evidence" value="ECO:0007669"/>
    <property type="project" value="UniProtKB-KW"/>
</dbReference>
<dbReference type="InterPro" id="IPR051487">
    <property type="entry name" value="Ser/Thr_Proteases_Immune/Dev"/>
</dbReference>
<dbReference type="PROSITE" id="PS50240">
    <property type="entry name" value="TRYPSIN_DOM"/>
    <property type="match status" value="1"/>
</dbReference>
<dbReference type="InterPro" id="IPR033116">
    <property type="entry name" value="TRYPSIN_SER"/>
</dbReference>
<dbReference type="PROSITE" id="PS00135">
    <property type="entry name" value="TRYPSIN_SER"/>
    <property type="match status" value="1"/>
</dbReference>
<evidence type="ECO:0000256" key="2">
    <source>
        <dbReference type="ARBA" id="ARBA00022525"/>
    </source>
</evidence>
<dbReference type="Pfam" id="PF12032">
    <property type="entry name" value="CLIP"/>
    <property type="match status" value="1"/>
</dbReference>
<evidence type="ECO:0000256" key="5">
    <source>
        <dbReference type="ARBA" id="ARBA00022729"/>
    </source>
</evidence>
<name>W5JPE8_ANODA</name>
<dbReference type="EC" id="3.4.21.-" evidence="12"/>
<dbReference type="PROSITE" id="PS00134">
    <property type="entry name" value="TRYPSIN_HIS"/>
    <property type="match status" value="1"/>
</dbReference>
<comment type="domain">
    <text evidence="13">The clip domain consists of 35-55 residues which are 'knitted' together usually by 3 conserved disulfide bonds forming a clip-like compact structure.</text>
</comment>
<dbReference type="CDD" id="cd00190">
    <property type="entry name" value="Tryp_SPc"/>
    <property type="match status" value="1"/>
</dbReference>
<feature type="domain" description="Peptidase S1" evidence="14">
    <location>
        <begin position="89"/>
        <end position="346"/>
    </location>
</feature>
<dbReference type="InterPro" id="IPR043504">
    <property type="entry name" value="Peptidase_S1_PA_chymotrypsin"/>
</dbReference>
<dbReference type="EMBL" id="ADMH02000933">
    <property type="protein sequence ID" value="ETN64639.1"/>
    <property type="molecule type" value="Genomic_DNA"/>
</dbReference>
<keyword evidence="5" id="KW-0732">Signal</keyword>
<dbReference type="PANTHER" id="PTHR24256">
    <property type="entry name" value="TRYPTASE-RELATED"/>
    <property type="match status" value="1"/>
</dbReference>
<comment type="subcellular location">
    <subcellularLocation>
        <location evidence="1 13">Secreted</location>
    </subcellularLocation>
</comment>
<sequence>MCAVCCRTDPACTTPTRKAGFCVAIERCRNIHYILRSPTPPIKGIQSYIDRAACTLPGVVRSICCQPTEIVHRRPLLPEDCGDSIFQKLSQGNETDPFDYPWMVALRYSKNGLLKDGCGGSLINSRYVLTAAHCVQPRDGWMLSKVRLGEQDRSKPIDCIVYSNGEKSCADPPIDVEIESTVVYPQYNSLTLLHDIALIRMVHEVSFSDSIQPICLPVRQDVRNLLLPRYIVTGWGMTASKSSSNVLLQAVVEPVPIPECQRTIAEHGFYVDLSEDYHMCAGGKDRVDACRGDSGGPLAFYVRNVGARFVQYGIVSAGINACGKASVPGIYTRVSSYMDWIMASIRPSTSSSSFGQQVCPALETHSKSTKTAQQECLILG</sequence>
<dbReference type="STRING" id="43151.W5JPE8"/>
<evidence type="ECO:0000256" key="9">
    <source>
        <dbReference type="ARBA" id="ARBA00023157"/>
    </source>
</evidence>
<evidence type="ECO:0000256" key="12">
    <source>
        <dbReference type="RuleBase" id="RU363034"/>
    </source>
</evidence>
<organism evidence="15">
    <name type="scientific">Anopheles darlingi</name>
    <name type="common">Mosquito</name>
    <dbReference type="NCBI Taxonomy" id="43151"/>
    <lineage>
        <taxon>Eukaryota</taxon>
        <taxon>Metazoa</taxon>
        <taxon>Ecdysozoa</taxon>
        <taxon>Arthropoda</taxon>
        <taxon>Hexapoda</taxon>
        <taxon>Insecta</taxon>
        <taxon>Pterygota</taxon>
        <taxon>Neoptera</taxon>
        <taxon>Endopterygota</taxon>
        <taxon>Diptera</taxon>
        <taxon>Nematocera</taxon>
        <taxon>Culicoidea</taxon>
        <taxon>Culicidae</taxon>
        <taxon>Anophelinae</taxon>
        <taxon>Anopheles</taxon>
    </lineage>
</organism>
<dbReference type="GO" id="GO:0006508">
    <property type="term" value="P:proteolysis"/>
    <property type="evidence" value="ECO:0007669"/>
    <property type="project" value="UniProtKB-KW"/>
</dbReference>